<evidence type="ECO:0000313" key="1">
    <source>
        <dbReference type="EMBL" id="MBB6335113.1"/>
    </source>
</evidence>
<dbReference type="AlphaFoldDB" id="A0A923E329"/>
<proteinExistence type="predicted"/>
<reference evidence="1" key="1">
    <citation type="submission" date="2020-08" db="EMBL/GenBank/DDBJ databases">
        <title>Sequencing the genomes of 1000 actinobacteria strains.</title>
        <authorList>
            <person name="Klenk H.-P."/>
        </authorList>
    </citation>
    <scope>NUCLEOTIDE SEQUENCE</scope>
    <source>
        <strain evidence="1">DSM 10695</strain>
    </source>
</reference>
<evidence type="ECO:0000313" key="2">
    <source>
        <dbReference type="Proteomes" id="UP000617426"/>
    </source>
</evidence>
<comment type="caution">
    <text evidence="1">The sequence shown here is derived from an EMBL/GenBank/DDBJ whole genome shotgun (WGS) entry which is preliminary data.</text>
</comment>
<gene>
    <name evidence="1" type="ORF">HD592_001678</name>
</gene>
<dbReference type="EMBL" id="JACHMK010000001">
    <property type="protein sequence ID" value="MBB6335113.1"/>
    <property type="molecule type" value="Genomic_DNA"/>
</dbReference>
<organism evidence="1 2">
    <name type="scientific">Schaalia hyovaginalis</name>
    <dbReference type="NCBI Taxonomy" id="29316"/>
    <lineage>
        <taxon>Bacteria</taxon>
        <taxon>Bacillati</taxon>
        <taxon>Actinomycetota</taxon>
        <taxon>Actinomycetes</taxon>
        <taxon>Actinomycetales</taxon>
        <taxon>Actinomycetaceae</taxon>
        <taxon>Schaalia</taxon>
    </lineage>
</organism>
<sequence length="268" mass="31098">MRRFRDHARRFGDIEAIQFLPHPREFLNEAERSTIRSQVDAGHRLRNIDLVIASRASSPLDAEVDRPLQESWLADGIADATPDDRTLRAQRRLRLRPRYDELRSHPHYEEVFADLVTYVKSSIVWPSVTAERFWTITPLPVTGKDRHWRRLFTVNCGKVETFVVYEERDTQEVYWFMNVDHQNLSPRDFPRELRQAYHCTDSYRSIGRCGQVNGGVAGSLRHWFTEVPGLSHASRSLALSLMRKNPTLFAKTHSDDLTDDLLVALSEA</sequence>
<accession>A0A923E329</accession>
<keyword evidence="2" id="KW-1185">Reference proteome</keyword>
<dbReference type="Proteomes" id="UP000617426">
    <property type="component" value="Unassembled WGS sequence"/>
</dbReference>
<name>A0A923E329_9ACTO</name>
<protein>
    <submittedName>
        <fullName evidence="1">Uncharacterized protein</fullName>
    </submittedName>
</protein>